<dbReference type="InterPro" id="IPR011993">
    <property type="entry name" value="PH-like_dom_sf"/>
</dbReference>
<dbReference type="OrthoDB" id="6147836at2759"/>
<accession>A0A8S3Z5N2</accession>
<dbReference type="EMBL" id="CAJHNH020001779">
    <property type="protein sequence ID" value="CAG5124439.1"/>
    <property type="molecule type" value="Genomic_DNA"/>
</dbReference>
<comment type="subcellular location">
    <subcellularLocation>
        <location evidence="1">Membrane</location>
        <topology evidence="1">Single-pass type I membrane protein</topology>
    </subcellularLocation>
</comment>
<feature type="transmembrane region" description="Helical" evidence="5">
    <location>
        <begin position="12"/>
        <end position="36"/>
    </location>
</feature>
<dbReference type="PANTHER" id="PTHR23103:SF15">
    <property type="entry name" value="AMYLOID-BETA-LIKE PROTEIN"/>
    <property type="match status" value="1"/>
</dbReference>
<keyword evidence="8" id="KW-1185">Reference proteome</keyword>
<dbReference type="InterPro" id="IPR008155">
    <property type="entry name" value="Amyloid_glyco"/>
</dbReference>
<keyword evidence="2 5" id="KW-0812">Transmembrane</keyword>
<gene>
    <name evidence="7" type="ORF">CUNI_LOCUS9997</name>
</gene>
<dbReference type="InterPro" id="IPR019543">
    <property type="entry name" value="APP_amyloid_C"/>
</dbReference>
<evidence type="ECO:0000256" key="3">
    <source>
        <dbReference type="ARBA" id="ARBA00022989"/>
    </source>
</evidence>
<proteinExistence type="predicted"/>
<dbReference type="PRINTS" id="PR00203">
    <property type="entry name" value="AMYLOIDA4"/>
</dbReference>
<dbReference type="GO" id="GO:0016020">
    <property type="term" value="C:membrane"/>
    <property type="evidence" value="ECO:0007669"/>
    <property type="project" value="UniProtKB-SubCell"/>
</dbReference>
<dbReference type="PANTHER" id="PTHR23103">
    <property type="entry name" value="ALZHEIMER'S DISEASE BETA-AMYLOID RELATED"/>
    <property type="match status" value="1"/>
</dbReference>
<evidence type="ECO:0000256" key="5">
    <source>
        <dbReference type="SAM" id="Phobius"/>
    </source>
</evidence>
<sequence>GFAESAASSSQVGSTIGIALGSVSVFVIIIVAIMMLKHNKSRQSVSHGYVEVNPSASPEEKHLANMQMNGYENPTYKYFEVQHNPKA</sequence>
<dbReference type="GO" id="GO:0007409">
    <property type="term" value="P:axonogenesis"/>
    <property type="evidence" value="ECO:0007669"/>
    <property type="project" value="TreeGrafter"/>
</dbReference>
<keyword evidence="3 5" id="KW-1133">Transmembrane helix</keyword>
<dbReference type="PROSITE" id="PS00320">
    <property type="entry name" value="APP_INTRA"/>
    <property type="match status" value="1"/>
</dbReference>
<comment type="caution">
    <text evidence="7">The sequence shown here is derived from an EMBL/GenBank/DDBJ whole genome shotgun (WGS) entry which is preliminary data.</text>
</comment>
<reference evidence="7" key="1">
    <citation type="submission" date="2021-04" db="EMBL/GenBank/DDBJ databases">
        <authorList>
            <consortium name="Molecular Ecology Group"/>
        </authorList>
    </citation>
    <scope>NUCLEOTIDE SEQUENCE</scope>
</reference>
<dbReference type="AlphaFoldDB" id="A0A8S3Z5N2"/>
<dbReference type="Gene3D" id="2.30.29.30">
    <property type="entry name" value="Pleckstrin-homology domain (PH domain)/Phosphotyrosine-binding domain (PTB)"/>
    <property type="match status" value="1"/>
</dbReference>
<organism evidence="7 8">
    <name type="scientific">Candidula unifasciata</name>
    <dbReference type="NCBI Taxonomy" id="100452"/>
    <lineage>
        <taxon>Eukaryota</taxon>
        <taxon>Metazoa</taxon>
        <taxon>Spiralia</taxon>
        <taxon>Lophotrochozoa</taxon>
        <taxon>Mollusca</taxon>
        <taxon>Gastropoda</taxon>
        <taxon>Heterobranchia</taxon>
        <taxon>Euthyneura</taxon>
        <taxon>Panpulmonata</taxon>
        <taxon>Eupulmonata</taxon>
        <taxon>Stylommatophora</taxon>
        <taxon>Helicina</taxon>
        <taxon>Helicoidea</taxon>
        <taxon>Geomitridae</taxon>
        <taxon>Candidula</taxon>
    </lineage>
</organism>
<evidence type="ECO:0000256" key="4">
    <source>
        <dbReference type="ARBA" id="ARBA00023136"/>
    </source>
</evidence>
<dbReference type="GO" id="GO:0007417">
    <property type="term" value="P:central nervous system development"/>
    <property type="evidence" value="ECO:0007669"/>
    <property type="project" value="TreeGrafter"/>
</dbReference>
<dbReference type="Proteomes" id="UP000678393">
    <property type="component" value="Unassembled WGS sequence"/>
</dbReference>
<evidence type="ECO:0000313" key="8">
    <source>
        <dbReference type="Proteomes" id="UP000678393"/>
    </source>
</evidence>
<evidence type="ECO:0000256" key="2">
    <source>
        <dbReference type="ARBA" id="ARBA00022692"/>
    </source>
</evidence>
<keyword evidence="4 5" id="KW-0472">Membrane</keyword>
<feature type="domain" description="Beta-amyloid precursor protein C-terminal" evidence="6">
    <location>
        <begin position="29"/>
        <end position="80"/>
    </location>
</feature>
<evidence type="ECO:0000259" key="6">
    <source>
        <dbReference type="Pfam" id="PF10515"/>
    </source>
</evidence>
<dbReference type="InterPro" id="IPR019745">
    <property type="entry name" value="Amyloid_glyco_intracell_CS"/>
</dbReference>
<evidence type="ECO:0000256" key="1">
    <source>
        <dbReference type="ARBA" id="ARBA00004479"/>
    </source>
</evidence>
<evidence type="ECO:0000313" key="7">
    <source>
        <dbReference type="EMBL" id="CAG5124439.1"/>
    </source>
</evidence>
<name>A0A8S3Z5N2_9EUPU</name>
<protein>
    <recommendedName>
        <fullName evidence="6">Beta-amyloid precursor protein C-terminal domain-containing protein</fullName>
    </recommendedName>
</protein>
<feature type="non-terminal residue" evidence="7">
    <location>
        <position position="1"/>
    </location>
</feature>
<dbReference type="Pfam" id="PF10515">
    <property type="entry name" value="APP_amyloid"/>
    <property type="match status" value="1"/>
</dbReference>